<keyword evidence="11" id="KW-0969">Cilium</keyword>
<evidence type="ECO:0000256" key="1">
    <source>
        <dbReference type="ARBA" id="ARBA00004162"/>
    </source>
</evidence>
<protein>
    <submittedName>
        <fullName evidence="11">Flagellar motor protein MotB</fullName>
    </submittedName>
</protein>
<accession>A0ABV6RUP7</accession>
<keyword evidence="3" id="KW-1003">Cell membrane</keyword>
<gene>
    <name evidence="11" type="ORF">ACFFGH_22950</name>
</gene>
<evidence type="ECO:0000256" key="4">
    <source>
        <dbReference type="ARBA" id="ARBA00022692"/>
    </source>
</evidence>
<keyword evidence="12" id="KW-1185">Reference proteome</keyword>
<dbReference type="Proteomes" id="UP001589896">
    <property type="component" value="Unassembled WGS sequence"/>
</dbReference>
<dbReference type="CDD" id="cd07185">
    <property type="entry name" value="OmpA_C-like"/>
    <property type="match status" value="1"/>
</dbReference>
<name>A0ABV6RUP7_9GAMM</name>
<dbReference type="SUPFAM" id="SSF103088">
    <property type="entry name" value="OmpA-like"/>
    <property type="match status" value="1"/>
</dbReference>
<dbReference type="Pfam" id="PF00691">
    <property type="entry name" value="OmpA"/>
    <property type="match status" value="1"/>
</dbReference>
<evidence type="ECO:0000256" key="2">
    <source>
        <dbReference type="ARBA" id="ARBA00008914"/>
    </source>
</evidence>
<dbReference type="PROSITE" id="PS51123">
    <property type="entry name" value="OMPA_2"/>
    <property type="match status" value="1"/>
</dbReference>
<keyword evidence="11" id="KW-0282">Flagellum</keyword>
<evidence type="ECO:0000313" key="12">
    <source>
        <dbReference type="Proteomes" id="UP001589896"/>
    </source>
</evidence>
<evidence type="ECO:0000256" key="6">
    <source>
        <dbReference type="ARBA" id="ARBA00023136"/>
    </source>
</evidence>
<dbReference type="RefSeq" id="WP_386672683.1">
    <property type="nucleotide sequence ID" value="NZ_JBHLTG010000006.1"/>
</dbReference>
<dbReference type="InterPro" id="IPR025713">
    <property type="entry name" value="MotB-like_N_dom"/>
</dbReference>
<evidence type="ECO:0000256" key="5">
    <source>
        <dbReference type="ARBA" id="ARBA00022989"/>
    </source>
</evidence>
<dbReference type="PANTHER" id="PTHR30329:SF21">
    <property type="entry name" value="LIPOPROTEIN YIAD-RELATED"/>
    <property type="match status" value="1"/>
</dbReference>
<proteinExistence type="inferred from homology"/>
<keyword evidence="5 9" id="KW-1133">Transmembrane helix</keyword>
<feature type="compositionally biased region" description="Basic and acidic residues" evidence="8">
    <location>
        <begin position="274"/>
        <end position="308"/>
    </location>
</feature>
<dbReference type="InterPro" id="IPR006665">
    <property type="entry name" value="OmpA-like"/>
</dbReference>
<feature type="region of interest" description="Disordered" evidence="8">
    <location>
        <begin position="268"/>
        <end position="308"/>
    </location>
</feature>
<dbReference type="Pfam" id="PF13677">
    <property type="entry name" value="MotB_plug"/>
    <property type="match status" value="1"/>
</dbReference>
<sequence>MSRAGRRKHGAAHGSDHPDERWMASYLDMITVLMCLFIVLYAMSNVDKGKYEELKDSLSAAFGREVVEGEPVLSGGVDEEGDAEEPEVLTDVERAVAELQHLRRLQAEITKRLESRGLHHLVEFGIDARGLSIKLVGSETFFDGNSAALRAEAEAVLKSVAPVLQSIDNQVTIEGHADPRGNPAPFPTDWELSSSRATAVLRNLVESGGVAPARISSVGFGSSRPVATAGGAAAGALNRRVDIVVLSQEPEAIRGLIPELIEKEAQAKDLAQAKAEEAAAEKAAAEEHGAAESTTEKHGTEEVEATGH</sequence>
<dbReference type="EMBL" id="JBHLTG010000006">
    <property type="protein sequence ID" value="MFC0680700.1"/>
    <property type="molecule type" value="Genomic_DNA"/>
</dbReference>
<keyword evidence="11" id="KW-0966">Cell projection</keyword>
<dbReference type="InterPro" id="IPR036737">
    <property type="entry name" value="OmpA-like_sf"/>
</dbReference>
<evidence type="ECO:0000256" key="9">
    <source>
        <dbReference type="SAM" id="Phobius"/>
    </source>
</evidence>
<feature type="domain" description="OmpA-like" evidence="10">
    <location>
        <begin position="129"/>
        <end position="249"/>
    </location>
</feature>
<comment type="subcellular location">
    <subcellularLocation>
        <location evidence="1">Cell membrane</location>
        <topology evidence="1">Single-pass membrane protein</topology>
    </subcellularLocation>
</comment>
<evidence type="ECO:0000259" key="10">
    <source>
        <dbReference type="PROSITE" id="PS51123"/>
    </source>
</evidence>
<comment type="similarity">
    <text evidence="2">Belongs to the MotB family.</text>
</comment>
<keyword evidence="6 7" id="KW-0472">Membrane</keyword>
<feature type="transmembrane region" description="Helical" evidence="9">
    <location>
        <begin position="21"/>
        <end position="43"/>
    </location>
</feature>
<keyword evidence="4 9" id="KW-0812">Transmembrane</keyword>
<dbReference type="InterPro" id="IPR050330">
    <property type="entry name" value="Bact_OuterMem_StrucFunc"/>
</dbReference>
<reference evidence="11 12" key="1">
    <citation type="submission" date="2024-09" db="EMBL/GenBank/DDBJ databases">
        <authorList>
            <person name="Sun Q."/>
            <person name="Mori K."/>
        </authorList>
    </citation>
    <scope>NUCLEOTIDE SEQUENCE [LARGE SCALE GENOMIC DNA]</scope>
    <source>
        <strain evidence="11 12">KCTC 23076</strain>
    </source>
</reference>
<evidence type="ECO:0000256" key="7">
    <source>
        <dbReference type="PROSITE-ProRule" id="PRU00473"/>
    </source>
</evidence>
<evidence type="ECO:0000256" key="3">
    <source>
        <dbReference type="ARBA" id="ARBA00022475"/>
    </source>
</evidence>
<evidence type="ECO:0000256" key="8">
    <source>
        <dbReference type="SAM" id="MobiDB-lite"/>
    </source>
</evidence>
<organism evidence="11 12">
    <name type="scientific">Lysobacter korlensis</name>
    <dbReference type="NCBI Taxonomy" id="553636"/>
    <lineage>
        <taxon>Bacteria</taxon>
        <taxon>Pseudomonadati</taxon>
        <taxon>Pseudomonadota</taxon>
        <taxon>Gammaproteobacteria</taxon>
        <taxon>Lysobacterales</taxon>
        <taxon>Lysobacteraceae</taxon>
        <taxon>Lysobacter</taxon>
    </lineage>
</organism>
<dbReference type="PANTHER" id="PTHR30329">
    <property type="entry name" value="STATOR ELEMENT OF FLAGELLAR MOTOR COMPLEX"/>
    <property type="match status" value="1"/>
</dbReference>
<evidence type="ECO:0000313" key="11">
    <source>
        <dbReference type="EMBL" id="MFC0680700.1"/>
    </source>
</evidence>
<comment type="caution">
    <text evidence="11">The sequence shown here is derived from an EMBL/GenBank/DDBJ whole genome shotgun (WGS) entry which is preliminary data.</text>
</comment>
<dbReference type="Gene3D" id="3.30.1330.60">
    <property type="entry name" value="OmpA-like domain"/>
    <property type="match status" value="1"/>
</dbReference>